<protein>
    <recommendedName>
        <fullName evidence="2">BTB domain-containing protein</fullName>
    </recommendedName>
</protein>
<dbReference type="InterPro" id="IPR000210">
    <property type="entry name" value="BTB/POZ_dom"/>
</dbReference>
<dbReference type="Pfam" id="PF00651">
    <property type="entry name" value="BTB"/>
    <property type="match status" value="1"/>
</dbReference>
<name>F8PII9_SERL3</name>
<keyword evidence="4" id="KW-1185">Reference proteome</keyword>
<dbReference type="SUPFAM" id="SSF54695">
    <property type="entry name" value="POZ domain"/>
    <property type="match status" value="1"/>
</dbReference>
<dbReference type="Gene3D" id="3.30.710.10">
    <property type="entry name" value="Potassium Channel Kv1.1, Chain A"/>
    <property type="match status" value="1"/>
</dbReference>
<dbReference type="HOGENOM" id="CLU_052397_0_1_1"/>
<sequence length="430" mass="48077">MSGSRTAQYPFDHTKAEVILRSSDNVDFYVFKTFLSLSSTVFSDMFDMPQPEDNDFETHDGLPVIQVSEDSTVMDRLLRYCYPQILVGNPKLETIEEATNLLEAGIKYGMDEIQKAMKKALISSPIIDNNPTAVYTIACHYKWDDGALEAAKYRLRQPNLPIDSADVDGLTGVEVLKLLDHHIRCADAALKLTEPTYWAEVLSRINFWSSVMQKICDCLQHQPYEATSIIRGMKPWWVVYIQSTSLELKEKPSGETLRRGREKAIDKSNEIACRPCRKTLTTFMVEFINFYADEVDRVTSMNASRTAKSHVLSNTKLHPQPYTTTCDGRTKGSVTRQETNKPSMTGRKRGGKSLVVCMCINDQMGQENSVHTGNSPYITVKEMSDCDADELIASDISLQALQGHMIVADHPVGEHGPGCNLIVGGENVVS</sequence>
<dbReference type="STRING" id="936435.F8PII9"/>
<dbReference type="PROSITE" id="PS50097">
    <property type="entry name" value="BTB"/>
    <property type="match status" value="1"/>
</dbReference>
<feature type="domain" description="BTB" evidence="2">
    <location>
        <begin position="16"/>
        <end position="82"/>
    </location>
</feature>
<evidence type="ECO:0000313" key="3">
    <source>
        <dbReference type="EMBL" id="EGO03360.1"/>
    </source>
</evidence>
<reference evidence="4" key="1">
    <citation type="journal article" date="2011" name="Science">
        <title>The plant cell wall-decomposing machinery underlies the functional diversity of forest fungi.</title>
        <authorList>
            <person name="Eastwood D.C."/>
            <person name="Floudas D."/>
            <person name="Binder M."/>
            <person name="Majcherczyk A."/>
            <person name="Schneider P."/>
            <person name="Aerts A."/>
            <person name="Asiegbu F.O."/>
            <person name="Baker S.E."/>
            <person name="Barry K."/>
            <person name="Bendiksby M."/>
            <person name="Blumentritt M."/>
            <person name="Coutinho P.M."/>
            <person name="Cullen D."/>
            <person name="de Vries R.P."/>
            <person name="Gathman A."/>
            <person name="Goodell B."/>
            <person name="Henrissat B."/>
            <person name="Ihrmark K."/>
            <person name="Kauserud H."/>
            <person name="Kohler A."/>
            <person name="LaButti K."/>
            <person name="Lapidus A."/>
            <person name="Lavin J.L."/>
            <person name="Lee Y.-H."/>
            <person name="Lindquist E."/>
            <person name="Lilly W."/>
            <person name="Lucas S."/>
            <person name="Morin E."/>
            <person name="Murat C."/>
            <person name="Oguiza J.A."/>
            <person name="Park J."/>
            <person name="Pisabarro A.G."/>
            <person name="Riley R."/>
            <person name="Rosling A."/>
            <person name="Salamov A."/>
            <person name="Schmidt O."/>
            <person name="Schmutz J."/>
            <person name="Skrede I."/>
            <person name="Stenlid J."/>
            <person name="Wiebenga A."/>
            <person name="Xie X."/>
            <person name="Kuees U."/>
            <person name="Hibbett D.S."/>
            <person name="Hoffmeister D."/>
            <person name="Hoegberg N."/>
            <person name="Martin F."/>
            <person name="Grigoriev I.V."/>
            <person name="Watkinson S.C."/>
        </authorList>
    </citation>
    <scope>NUCLEOTIDE SEQUENCE [LARGE SCALE GENOMIC DNA]</scope>
    <source>
        <strain evidence="4">strain S7.3</strain>
    </source>
</reference>
<feature type="region of interest" description="Disordered" evidence="1">
    <location>
        <begin position="319"/>
        <end position="348"/>
    </location>
</feature>
<dbReference type="OMA" id="YTIACHY"/>
<dbReference type="eggNOG" id="ENOG502SQKR">
    <property type="taxonomic scope" value="Eukaryota"/>
</dbReference>
<dbReference type="OrthoDB" id="3357985at2759"/>
<dbReference type="EMBL" id="GL945475">
    <property type="protein sequence ID" value="EGO03360.1"/>
    <property type="molecule type" value="Genomic_DNA"/>
</dbReference>
<accession>F8PII9</accession>
<evidence type="ECO:0000313" key="4">
    <source>
        <dbReference type="Proteomes" id="UP000008063"/>
    </source>
</evidence>
<evidence type="ECO:0000256" key="1">
    <source>
        <dbReference type="SAM" id="MobiDB-lite"/>
    </source>
</evidence>
<dbReference type="AlphaFoldDB" id="F8PII9"/>
<gene>
    <name evidence="3" type="ORF">SERLA73DRAFT_158046</name>
</gene>
<proteinExistence type="predicted"/>
<evidence type="ECO:0000259" key="2">
    <source>
        <dbReference type="PROSITE" id="PS50097"/>
    </source>
</evidence>
<dbReference type="SMART" id="SM00225">
    <property type="entry name" value="BTB"/>
    <property type="match status" value="1"/>
</dbReference>
<dbReference type="Proteomes" id="UP000008063">
    <property type="component" value="Unassembled WGS sequence"/>
</dbReference>
<dbReference type="InParanoid" id="F8PII9"/>
<feature type="compositionally biased region" description="Polar residues" evidence="1">
    <location>
        <begin position="319"/>
        <end position="343"/>
    </location>
</feature>
<dbReference type="InterPro" id="IPR011333">
    <property type="entry name" value="SKP1/BTB/POZ_sf"/>
</dbReference>
<organism evidence="4">
    <name type="scientific">Serpula lacrymans var. lacrymans (strain S7.3)</name>
    <name type="common">Dry rot fungus</name>
    <dbReference type="NCBI Taxonomy" id="936435"/>
    <lineage>
        <taxon>Eukaryota</taxon>
        <taxon>Fungi</taxon>
        <taxon>Dikarya</taxon>
        <taxon>Basidiomycota</taxon>
        <taxon>Agaricomycotina</taxon>
        <taxon>Agaricomycetes</taxon>
        <taxon>Agaricomycetidae</taxon>
        <taxon>Boletales</taxon>
        <taxon>Coniophorineae</taxon>
        <taxon>Serpulaceae</taxon>
        <taxon>Serpula</taxon>
    </lineage>
</organism>